<evidence type="ECO:0000259" key="1">
    <source>
        <dbReference type="Pfam" id="PF00814"/>
    </source>
</evidence>
<evidence type="ECO:0000313" key="2">
    <source>
        <dbReference type="EMBL" id="EHP45646.1"/>
    </source>
</evidence>
<dbReference type="PATRIC" id="fig|742817.3.peg.2804"/>
<gene>
    <name evidence="2" type="ORF">HMPREF9449_02618</name>
</gene>
<dbReference type="RefSeq" id="WP_009137762.1">
    <property type="nucleotide sequence ID" value="NZ_JH594597.1"/>
</dbReference>
<protein>
    <submittedName>
        <fullName evidence="2">Universal bacterial protein YeaZ</fullName>
    </submittedName>
</protein>
<feature type="domain" description="Gcp-like" evidence="1">
    <location>
        <begin position="35"/>
        <end position="172"/>
    </location>
</feature>
<dbReference type="HOGENOM" id="CLU_064886_1_0_10"/>
<dbReference type="AlphaFoldDB" id="H1DK32"/>
<dbReference type="PANTHER" id="PTHR11735">
    <property type="entry name" value="TRNA N6-ADENOSINE THREONYLCARBAMOYLTRANSFERASE"/>
    <property type="match status" value="1"/>
</dbReference>
<name>H1DK32_9BACT</name>
<sequence length="228" mass="25017">MALILNIETATSVCSVALAKEGKILGIKENTEGLNHSLLLGTFIQALFEECALTAHDLDAVAVSMGPGSYTGLRIGVSMAKGLCFGASKPLIAINTLQALARSVSEQLKEDVWYCPMIDARRMEVYTAFFDSHNRTMLDTKAEIIDEHSFSDILATHKVYFFGDGSEKVKNTLVSPHACYLNDKAASAAHLVEIAEQKFAAQQFESVAYFEPFYLKDFIATTPKHKIV</sequence>
<organism evidence="2 3">
    <name type="scientific">Odoribacter laneus YIT 12061</name>
    <dbReference type="NCBI Taxonomy" id="742817"/>
    <lineage>
        <taxon>Bacteria</taxon>
        <taxon>Pseudomonadati</taxon>
        <taxon>Bacteroidota</taxon>
        <taxon>Bacteroidia</taxon>
        <taxon>Bacteroidales</taxon>
        <taxon>Odoribacteraceae</taxon>
        <taxon>Odoribacter</taxon>
    </lineage>
</organism>
<dbReference type="NCBIfam" id="TIGR03725">
    <property type="entry name" value="T6A_YeaZ"/>
    <property type="match status" value="1"/>
</dbReference>
<dbReference type="GO" id="GO:0005829">
    <property type="term" value="C:cytosol"/>
    <property type="evidence" value="ECO:0007669"/>
    <property type="project" value="TreeGrafter"/>
</dbReference>
<dbReference type="EMBL" id="ADMC01000028">
    <property type="protein sequence ID" value="EHP45646.1"/>
    <property type="molecule type" value="Genomic_DNA"/>
</dbReference>
<dbReference type="Proteomes" id="UP000004892">
    <property type="component" value="Unassembled WGS sequence"/>
</dbReference>
<comment type="caution">
    <text evidence="2">The sequence shown here is derived from an EMBL/GenBank/DDBJ whole genome shotgun (WGS) entry which is preliminary data.</text>
</comment>
<reference evidence="2 3" key="1">
    <citation type="submission" date="2012-01" db="EMBL/GenBank/DDBJ databases">
        <title>The Genome Sequence of Odoribacter laneus YIT 12061.</title>
        <authorList>
            <consortium name="The Broad Institute Genome Sequencing Platform"/>
            <person name="Earl A."/>
            <person name="Ward D."/>
            <person name="Feldgarden M."/>
            <person name="Gevers D."/>
            <person name="Morotomi M."/>
            <person name="Young S.K."/>
            <person name="Zeng Q."/>
            <person name="Gargeya S."/>
            <person name="Fitzgerald M."/>
            <person name="Haas B."/>
            <person name="Abouelleil A."/>
            <person name="Alvarado L."/>
            <person name="Arachchi H.M."/>
            <person name="Berlin A."/>
            <person name="Chapman S.B."/>
            <person name="Gearin G."/>
            <person name="Goldberg J."/>
            <person name="Griggs A."/>
            <person name="Gujja S."/>
            <person name="Hansen M."/>
            <person name="Heiman D."/>
            <person name="Howarth C."/>
            <person name="Larimer J."/>
            <person name="Lui A."/>
            <person name="MacDonald P.J.P."/>
            <person name="McCowen C."/>
            <person name="Montmayeur A."/>
            <person name="Murphy C."/>
            <person name="Neiman D."/>
            <person name="Pearson M."/>
            <person name="Priest M."/>
            <person name="Roberts A."/>
            <person name="Saif S."/>
            <person name="Shea T."/>
            <person name="Sisk P."/>
            <person name="Stolte C."/>
            <person name="Sykes S."/>
            <person name="Wortman J."/>
            <person name="Nusbaum C."/>
            <person name="Birren B."/>
        </authorList>
    </citation>
    <scope>NUCLEOTIDE SEQUENCE [LARGE SCALE GENOMIC DNA]</scope>
    <source>
        <strain evidence="2 3">YIT 12061</strain>
    </source>
</reference>
<dbReference type="GO" id="GO:0002949">
    <property type="term" value="P:tRNA threonylcarbamoyladenosine modification"/>
    <property type="evidence" value="ECO:0007669"/>
    <property type="project" value="InterPro"/>
</dbReference>
<dbReference type="Gene3D" id="3.30.420.40">
    <property type="match status" value="2"/>
</dbReference>
<dbReference type="GeneID" id="98070151"/>
<dbReference type="STRING" id="742817.HMPREF9449_02618"/>
<dbReference type="InterPro" id="IPR043129">
    <property type="entry name" value="ATPase_NBD"/>
</dbReference>
<dbReference type="InterPro" id="IPR000905">
    <property type="entry name" value="Gcp-like_dom"/>
</dbReference>
<dbReference type="eggNOG" id="COG1214">
    <property type="taxonomic scope" value="Bacteria"/>
</dbReference>
<dbReference type="SUPFAM" id="SSF53067">
    <property type="entry name" value="Actin-like ATPase domain"/>
    <property type="match status" value="2"/>
</dbReference>
<dbReference type="PANTHER" id="PTHR11735:SF11">
    <property type="entry name" value="TRNA THREONYLCARBAMOYLADENOSINE BIOSYNTHESIS PROTEIN TSAB"/>
    <property type="match status" value="1"/>
</dbReference>
<proteinExistence type="predicted"/>
<accession>H1DK32</accession>
<dbReference type="Pfam" id="PF00814">
    <property type="entry name" value="TsaD"/>
    <property type="match status" value="1"/>
</dbReference>
<dbReference type="InterPro" id="IPR022496">
    <property type="entry name" value="T6A_TsaB"/>
</dbReference>
<dbReference type="CDD" id="cd24032">
    <property type="entry name" value="ASKHA_NBD_TsaB"/>
    <property type="match status" value="1"/>
</dbReference>
<evidence type="ECO:0000313" key="3">
    <source>
        <dbReference type="Proteomes" id="UP000004892"/>
    </source>
</evidence>
<keyword evidence="3" id="KW-1185">Reference proteome</keyword>